<dbReference type="Gene3D" id="2.20.100.10">
    <property type="entry name" value="Thrombospondin type-1 (TSP1) repeat"/>
    <property type="match status" value="3"/>
</dbReference>
<dbReference type="InterPro" id="IPR016187">
    <property type="entry name" value="CTDL_fold"/>
</dbReference>
<proteinExistence type="predicted"/>
<dbReference type="PANTHER" id="PTHR46641">
    <property type="entry name" value="FMRFAMIDE RECEPTOR-RELATED"/>
    <property type="match status" value="1"/>
</dbReference>
<dbReference type="Gene3D" id="1.20.1070.10">
    <property type="entry name" value="Rhodopsin 7-helix transmembrane proteins"/>
    <property type="match status" value="1"/>
</dbReference>
<dbReference type="SUPFAM" id="SSF81321">
    <property type="entry name" value="Family A G protein-coupled receptor-like"/>
    <property type="match status" value="1"/>
</dbReference>
<protein>
    <submittedName>
        <fullName evidence="6">Uncharacterized protein</fullName>
    </submittedName>
</protein>
<organism evidence="6 7">
    <name type="scientific">Owenia fusiformis</name>
    <name type="common">Polychaete worm</name>
    <dbReference type="NCBI Taxonomy" id="6347"/>
    <lineage>
        <taxon>Eukaryota</taxon>
        <taxon>Metazoa</taxon>
        <taxon>Spiralia</taxon>
        <taxon>Lophotrochozoa</taxon>
        <taxon>Annelida</taxon>
        <taxon>Polychaeta</taxon>
        <taxon>Sedentaria</taxon>
        <taxon>Canalipalpata</taxon>
        <taxon>Sabellida</taxon>
        <taxon>Oweniida</taxon>
        <taxon>Oweniidae</taxon>
        <taxon>Owenia</taxon>
    </lineage>
</organism>
<dbReference type="InterPro" id="IPR000276">
    <property type="entry name" value="GPCR_Rhodpsn"/>
</dbReference>
<dbReference type="CDD" id="cd00037">
    <property type="entry name" value="CLECT"/>
    <property type="match status" value="1"/>
</dbReference>
<dbReference type="GO" id="GO:0004930">
    <property type="term" value="F:G protein-coupled receptor activity"/>
    <property type="evidence" value="ECO:0007669"/>
    <property type="project" value="InterPro"/>
</dbReference>
<dbReference type="InterPro" id="IPR036383">
    <property type="entry name" value="TSP1_rpt_sf"/>
</dbReference>
<evidence type="ECO:0000313" key="6">
    <source>
        <dbReference type="EMBL" id="CAH1780739.1"/>
    </source>
</evidence>
<dbReference type="SMART" id="SM00034">
    <property type="entry name" value="CLECT"/>
    <property type="match status" value="1"/>
</dbReference>
<dbReference type="OrthoDB" id="446173at2759"/>
<keyword evidence="7" id="KW-1185">Reference proteome</keyword>
<evidence type="ECO:0000256" key="3">
    <source>
        <dbReference type="ARBA" id="ARBA00022989"/>
    </source>
</evidence>
<dbReference type="PRINTS" id="PR00237">
    <property type="entry name" value="GPCRRHODOPSN"/>
</dbReference>
<dbReference type="EMBL" id="CAIIXF020000004">
    <property type="protein sequence ID" value="CAH1780739.1"/>
    <property type="molecule type" value="Genomic_DNA"/>
</dbReference>
<dbReference type="InterPro" id="IPR017452">
    <property type="entry name" value="GPCR_Rhodpsn_7TM"/>
</dbReference>
<dbReference type="PROSITE" id="PS50262">
    <property type="entry name" value="G_PROTEIN_RECEP_F1_2"/>
    <property type="match status" value="1"/>
</dbReference>
<name>A0A8J1U9L7_OWEFU</name>
<dbReference type="AlphaFoldDB" id="A0A8J1U9L7"/>
<dbReference type="FunFam" id="2.20.100.10:FF:000001">
    <property type="entry name" value="semaphorin-5A isoform X1"/>
    <property type="match status" value="1"/>
</dbReference>
<comment type="subcellular location">
    <subcellularLocation>
        <location evidence="1">Membrane</location>
    </subcellularLocation>
</comment>
<sequence length="655" mass="73615">MQPSNVTMSLIRLLLFTLILLSWQASACTNCWVLFNGKCYAFTESFMRWAPARSFCQKFGDDGDMLIIKSITELNFLKAEILKRSKFYWTGATDEGSECIWRWVDGSPWDPAIGSQMWWQADGKPRSDIKYNCAYARNVGDWDSMDCAKSTRALCKRSLGMGLGLWTTWGACSKTCGNGNRVRTRLYDNPTPSNGGNDCNHNDLMETKFCKLIDCPVNGAPGPWTAWVQCSTTCGDGEKIRTRECNNPAPAYGGDECNANDLTERMPCKAQECAVNGAPGPWTAWVQCSTTCGEKTRTRECNNPAPAYGGDGCNANNLTERIPCKTQECTGAAVKGLWTYCAPLIIILGTIGNTLSLLVLTRKNMRKNISSIYLSVLAVVDTTVLYTGLLRHWIRHISDTDIQSISIGGCKFHLFIVFFSLDLSAWILVAVTFERLVAVYIPNKARIYCTRFTTYLTVCVMSLALSLINHHFFWTLEDIKMNDLGGLECVYNEEVKDFMMYTWPWIYKCLAVFIPLIITLTGNVLIIIKILKLRSANESKMTSMTAMLLTVNFGFIICTSPIALNDNFKTTWYPADLPYAICSLLMYTNNSINFLLYCLSGPKFRKELRKLFSRRKENRVAPESNIQSLPDVTLPDMPSLSETSHERVSSYIGRS</sequence>
<dbReference type="Pfam" id="PF00001">
    <property type="entry name" value="7tm_1"/>
    <property type="match status" value="1"/>
</dbReference>
<dbReference type="GO" id="GO:0016020">
    <property type="term" value="C:membrane"/>
    <property type="evidence" value="ECO:0007669"/>
    <property type="project" value="UniProtKB-SubCell"/>
</dbReference>
<dbReference type="SUPFAM" id="SSF56436">
    <property type="entry name" value="C-type lectin-like"/>
    <property type="match status" value="1"/>
</dbReference>
<dbReference type="InterPro" id="IPR000884">
    <property type="entry name" value="TSP1_rpt"/>
</dbReference>
<dbReference type="SMART" id="SM01381">
    <property type="entry name" value="7TM_GPCR_Srsx"/>
    <property type="match status" value="1"/>
</dbReference>
<keyword evidence="2" id="KW-0812">Transmembrane</keyword>
<dbReference type="InterPro" id="IPR016186">
    <property type="entry name" value="C-type_lectin-like/link_sf"/>
</dbReference>
<dbReference type="CDD" id="cd14978">
    <property type="entry name" value="7tmA_FMRFamide_R-like"/>
    <property type="match status" value="1"/>
</dbReference>
<keyword evidence="5" id="KW-1015">Disulfide bond</keyword>
<dbReference type="PANTHER" id="PTHR46641:SF25">
    <property type="entry name" value="CNMAMIDE RECEPTOR-RELATED"/>
    <property type="match status" value="1"/>
</dbReference>
<dbReference type="InterPro" id="IPR001304">
    <property type="entry name" value="C-type_lectin-like"/>
</dbReference>
<dbReference type="Gene3D" id="3.10.100.10">
    <property type="entry name" value="Mannose-Binding Protein A, subunit A"/>
    <property type="match status" value="1"/>
</dbReference>
<dbReference type="PROSITE" id="PS50041">
    <property type="entry name" value="C_TYPE_LECTIN_2"/>
    <property type="match status" value="1"/>
</dbReference>
<evidence type="ECO:0000256" key="1">
    <source>
        <dbReference type="ARBA" id="ARBA00004370"/>
    </source>
</evidence>
<reference evidence="6" key="1">
    <citation type="submission" date="2022-03" db="EMBL/GenBank/DDBJ databases">
        <authorList>
            <person name="Martin C."/>
        </authorList>
    </citation>
    <scope>NUCLEOTIDE SEQUENCE</scope>
</reference>
<dbReference type="Proteomes" id="UP000749559">
    <property type="component" value="Unassembled WGS sequence"/>
</dbReference>
<dbReference type="SUPFAM" id="SSF82895">
    <property type="entry name" value="TSP-1 type 1 repeat"/>
    <property type="match status" value="3"/>
</dbReference>
<keyword evidence="3" id="KW-1133">Transmembrane helix</keyword>
<dbReference type="Pfam" id="PF00090">
    <property type="entry name" value="TSP_1"/>
    <property type="match status" value="3"/>
</dbReference>
<keyword evidence="4" id="KW-0472">Membrane</keyword>
<evidence type="ECO:0000313" key="7">
    <source>
        <dbReference type="Proteomes" id="UP000749559"/>
    </source>
</evidence>
<evidence type="ECO:0000256" key="2">
    <source>
        <dbReference type="ARBA" id="ARBA00022692"/>
    </source>
</evidence>
<dbReference type="SMART" id="SM00209">
    <property type="entry name" value="TSP1"/>
    <property type="match status" value="3"/>
</dbReference>
<dbReference type="InterPro" id="IPR052954">
    <property type="entry name" value="GPCR-Ligand_Int"/>
</dbReference>
<comment type="caution">
    <text evidence="6">The sequence shown here is derived from an EMBL/GenBank/DDBJ whole genome shotgun (WGS) entry which is preliminary data.</text>
</comment>
<evidence type="ECO:0000256" key="5">
    <source>
        <dbReference type="ARBA" id="ARBA00023157"/>
    </source>
</evidence>
<dbReference type="Pfam" id="PF00059">
    <property type="entry name" value="Lectin_C"/>
    <property type="match status" value="1"/>
</dbReference>
<dbReference type="PROSITE" id="PS50092">
    <property type="entry name" value="TSP1"/>
    <property type="match status" value="3"/>
</dbReference>
<accession>A0A8J1U9L7</accession>
<evidence type="ECO:0000256" key="4">
    <source>
        <dbReference type="ARBA" id="ARBA00023136"/>
    </source>
</evidence>
<gene>
    <name evidence="6" type="ORF">OFUS_LOCUS7391</name>
</gene>